<dbReference type="Gene3D" id="2.60.40.150">
    <property type="entry name" value="C2 domain"/>
    <property type="match status" value="1"/>
</dbReference>
<dbReference type="Pfam" id="PF00168">
    <property type="entry name" value="C2"/>
    <property type="match status" value="1"/>
</dbReference>
<dbReference type="GO" id="GO:0001771">
    <property type="term" value="P:immunological synapse formation"/>
    <property type="evidence" value="ECO:0007669"/>
    <property type="project" value="TreeGrafter"/>
</dbReference>
<dbReference type="Proteomes" id="UP000648918">
    <property type="component" value="Unassembled WGS sequence"/>
</dbReference>
<dbReference type="SMART" id="SM00239">
    <property type="entry name" value="C2"/>
    <property type="match status" value="1"/>
</dbReference>
<dbReference type="GO" id="GO:0001913">
    <property type="term" value="P:T cell mediated cytotoxicity"/>
    <property type="evidence" value="ECO:0007669"/>
    <property type="project" value="TreeGrafter"/>
</dbReference>
<dbReference type="InterPro" id="IPR052784">
    <property type="entry name" value="Perforin-1_pore-forming"/>
</dbReference>
<dbReference type="InterPro" id="IPR000008">
    <property type="entry name" value="C2_dom"/>
</dbReference>
<feature type="domain" description="C2" evidence="2">
    <location>
        <begin position="21"/>
        <end position="150"/>
    </location>
</feature>
<keyword evidence="4" id="KW-1185">Reference proteome</keyword>
<dbReference type="GO" id="GO:0022829">
    <property type="term" value="F:wide pore channel activity"/>
    <property type="evidence" value="ECO:0007669"/>
    <property type="project" value="TreeGrafter"/>
</dbReference>
<dbReference type="SUPFAM" id="SSF49562">
    <property type="entry name" value="C2 domain (Calcium/lipid-binding domain, CaLB)"/>
    <property type="match status" value="1"/>
</dbReference>
<keyword evidence="1" id="KW-0732">Signal</keyword>
<dbReference type="InterPro" id="IPR035892">
    <property type="entry name" value="C2_domain_sf"/>
</dbReference>
<proteinExistence type="predicted"/>
<sequence length="186" mass="19998">GGYPGPGSAIAQLARGCECGCAAGPSLTPDCCSRHRGTARVAVTVREGEGWRGDPLSPTDAYVTATVTGGGEGATRRTATLWNRQRPRWEQRLELGVLELAPGARLRLQVWDQDNGWDDDLLGTCWVTPRPGHHRALGCFPGGGRLTFNLEVTCGPGLGGPLCWDYVPQPPPHAGAFYRFSHWPPQ</sequence>
<comment type="caution">
    <text evidence="3">The sequence shown here is derived from an EMBL/GenBank/DDBJ whole genome shotgun (WGS) entry which is preliminary data.</text>
</comment>
<dbReference type="EMBL" id="WBNJ01002954">
    <property type="protein sequence ID" value="NXD89071.1"/>
    <property type="molecule type" value="Genomic_DNA"/>
</dbReference>
<dbReference type="AlphaFoldDB" id="A0A851ZP82"/>
<reference evidence="3" key="1">
    <citation type="submission" date="2019-09" db="EMBL/GenBank/DDBJ databases">
        <title>Bird 10,000 Genomes (B10K) Project - Family phase.</title>
        <authorList>
            <person name="Zhang G."/>
        </authorList>
    </citation>
    <scope>NUCLEOTIDE SEQUENCE</scope>
    <source>
        <strain evidence="3">B10K-DU-024-03</strain>
        <tissue evidence="3">Muscle</tissue>
    </source>
</reference>
<dbReference type="GO" id="GO:0051607">
    <property type="term" value="P:defense response to virus"/>
    <property type="evidence" value="ECO:0007669"/>
    <property type="project" value="TreeGrafter"/>
</dbReference>
<feature type="non-terminal residue" evidence="3">
    <location>
        <position position="1"/>
    </location>
</feature>
<dbReference type="PANTHER" id="PTHR46096:SF3">
    <property type="entry name" value="PERFORIN-1"/>
    <property type="match status" value="1"/>
</dbReference>
<evidence type="ECO:0000313" key="3">
    <source>
        <dbReference type="EMBL" id="NXD89071.1"/>
    </source>
</evidence>
<dbReference type="PANTHER" id="PTHR46096">
    <property type="entry name" value="PERFORIN-1"/>
    <property type="match status" value="1"/>
</dbReference>
<evidence type="ECO:0000256" key="1">
    <source>
        <dbReference type="ARBA" id="ARBA00022729"/>
    </source>
</evidence>
<dbReference type="OrthoDB" id="1366754at2759"/>
<dbReference type="GO" id="GO:0016020">
    <property type="term" value="C:membrane"/>
    <property type="evidence" value="ECO:0007669"/>
    <property type="project" value="TreeGrafter"/>
</dbReference>
<organism evidence="3 4">
    <name type="scientific">Halcyon senegalensis</name>
    <dbReference type="NCBI Taxonomy" id="342381"/>
    <lineage>
        <taxon>Eukaryota</taxon>
        <taxon>Metazoa</taxon>
        <taxon>Chordata</taxon>
        <taxon>Craniata</taxon>
        <taxon>Vertebrata</taxon>
        <taxon>Euteleostomi</taxon>
        <taxon>Archelosauria</taxon>
        <taxon>Archosauria</taxon>
        <taxon>Dinosauria</taxon>
        <taxon>Saurischia</taxon>
        <taxon>Theropoda</taxon>
        <taxon>Coelurosauria</taxon>
        <taxon>Aves</taxon>
        <taxon>Neognathae</taxon>
        <taxon>Neoaves</taxon>
        <taxon>Telluraves</taxon>
        <taxon>Coraciimorphae</taxon>
        <taxon>Coraciiformes</taxon>
        <taxon>Alcedinidae</taxon>
        <taxon>Halcyon</taxon>
    </lineage>
</organism>
<name>A0A851ZP82_9AVES</name>
<dbReference type="PROSITE" id="PS50004">
    <property type="entry name" value="C2"/>
    <property type="match status" value="1"/>
</dbReference>
<protein>
    <submittedName>
        <fullName evidence="3">PERF protein</fullName>
    </submittedName>
</protein>
<gene>
    <name evidence="3" type="primary">Prf1</name>
    <name evidence="3" type="ORF">HALSEN_R15309</name>
</gene>
<feature type="non-terminal residue" evidence="3">
    <location>
        <position position="186"/>
    </location>
</feature>
<evidence type="ECO:0000259" key="2">
    <source>
        <dbReference type="PROSITE" id="PS50004"/>
    </source>
</evidence>
<accession>A0A851ZP82</accession>
<evidence type="ECO:0000313" key="4">
    <source>
        <dbReference type="Proteomes" id="UP000648918"/>
    </source>
</evidence>